<keyword evidence="2 4" id="KW-1133">Transmembrane helix</keyword>
<evidence type="ECO:0000256" key="2">
    <source>
        <dbReference type="ARBA" id="ARBA00022989"/>
    </source>
</evidence>
<sequence length="412" mass="44435">MRRFLNENARFVRDNGRWIGGGFLLTMFSSFGQTFFVGLSGNDLRTQFDLSGGEFGGLYMLATLGSALTLPWLGRTLDFMPGWKVARFALPALALACLLVGTAPHVVVLCFALYLLRLFGQGMMTEIAYTEIGRWFAANRGRAMALVAPGMQAGYALLPPIFVLVHGWLGWRGAWIASAGLVLLIGFPAITGLLSVERVPHSAEAGYRDPRTARDWTRAQVVRDPMLYLLLIGILAPPFIGTVIFFHQGYLIALRGYDPLVFAGAFPVMAVTNVVFGLVCGHLVDRYGALRLLPFFLIPLAVASLAVGLITPVWGVYLFMFLLGISNGFTQTLLGALWPEVYGTANLGGIRAIIVSVTVLSTAIGPGITGALIDQGVALPTQMLGFAVWCVLASFALAFAANRVRRRNAAAA</sequence>
<proteinExistence type="predicted"/>
<name>A0A840YXQ6_9SPHN</name>
<evidence type="ECO:0000259" key="5">
    <source>
        <dbReference type="PROSITE" id="PS50850"/>
    </source>
</evidence>
<dbReference type="RefSeq" id="WP_184001972.1">
    <property type="nucleotide sequence ID" value="NZ_BAABIF010000004.1"/>
</dbReference>
<feature type="transmembrane region" description="Helical" evidence="4">
    <location>
        <begin position="316"/>
        <end position="338"/>
    </location>
</feature>
<comment type="caution">
    <text evidence="6">The sequence shown here is derived from an EMBL/GenBank/DDBJ whole genome shotgun (WGS) entry which is preliminary data.</text>
</comment>
<evidence type="ECO:0000256" key="1">
    <source>
        <dbReference type="ARBA" id="ARBA00022692"/>
    </source>
</evidence>
<protein>
    <submittedName>
        <fullName evidence="6">MFS family permease</fullName>
    </submittedName>
</protein>
<feature type="transmembrane region" description="Helical" evidence="4">
    <location>
        <begin position="143"/>
        <end position="169"/>
    </location>
</feature>
<dbReference type="InterPro" id="IPR036259">
    <property type="entry name" value="MFS_trans_sf"/>
</dbReference>
<feature type="transmembrane region" description="Helical" evidence="4">
    <location>
        <begin position="20"/>
        <end position="41"/>
    </location>
</feature>
<feature type="transmembrane region" description="Helical" evidence="4">
    <location>
        <begin position="93"/>
        <end position="116"/>
    </location>
</feature>
<keyword evidence="7" id="KW-1185">Reference proteome</keyword>
<dbReference type="InterPro" id="IPR020846">
    <property type="entry name" value="MFS_dom"/>
</dbReference>
<feature type="transmembrane region" description="Helical" evidence="4">
    <location>
        <begin position="53"/>
        <end position="73"/>
    </location>
</feature>
<evidence type="ECO:0000256" key="4">
    <source>
        <dbReference type="SAM" id="Phobius"/>
    </source>
</evidence>
<organism evidence="6 7">
    <name type="scientific">Stakelama sediminis</name>
    <dbReference type="NCBI Taxonomy" id="463200"/>
    <lineage>
        <taxon>Bacteria</taxon>
        <taxon>Pseudomonadati</taxon>
        <taxon>Pseudomonadota</taxon>
        <taxon>Alphaproteobacteria</taxon>
        <taxon>Sphingomonadales</taxon>
        <taxon>Sphingomonadaceae</taxon>
        <taxon>Stakelama</taxon>
    </lineage>
</organism>
<evidence type="ECO:0000313" key="6">
    <source>
        <dbReference type="EMBL" id="MBB5718322.1"/>
    </source>
</evidence>
<dbReference type="Gene3D" id="1.20.1250.20">
    <property type="entry name" value="MFS general substrate transporter like domains"/>
    <property type="match status" value="2"/>
</dbReference>
<reference evidence="6 7" key="1">
    <citation type="submission" date="2020-08" db="EMBL/GenBank/DDBJ databases">
        <title>Genomic Encyclopedia of Type Strains, Phase IV (KMG-IV): sequencing the most valuable type-strain genomes for metagenomic binning, comparative biology and taxonomic classification.</title>
        <authorList>
            <person name="Goeker M."/>
        </authorList>
    </citation>
    <scope>NUCLEOTIDE SEQUENCE [LARGE SCALE GENOMIC DNA]</scope>
    <source>
        <strain evidence="6 7">DSM 27203</strain>
    </source>
</reference>
<dbReference type="SUPFAM" id="SSF103473">
    <property type="entry name" value="MFS general substrate transporter"/>
    <property type="match status" value="1"/>
</dbReference>
<feature type="transmembrane region" description="Helical" evidence="4">
    <location>
        <begin position="292"/>
        <end position="310"/>
    </location>
</feature>
<dbReference type="PANTHER" id="PTHR11360">
    <property type="entry name" value="MONOCARBOXYLATE TRANSPORTER"/>
    <property type="match status" value="1"/>
</dbReference>
<evidence type="ECO:0000256" key="3">
    <source>
        <dbReference type="ARBA" id="ARBA00023136"/>
    </source>
</evidence>
<feature type="transmembrane region" description="Helical" evidence="4">
    <location>
        <begin position="379"/>
        <end position="400"/>
    </location>
</feature>
<keyword evidence="3 4" id="KW-0472">Membrane</keyword>
<feature type="transmembrane region" description="Helical" evidence="4">
    <location>
        <begin position="175"/>
        <end position="196"/>
    </location>
</feature>
<gene>
    <name evidence="6" type="ORF">FHR23_001229</name>
</gene>
<feature type="domain" description="Major facilitator superfamily (MFS) profile" evidence="5">
    <location>
        <begin position="18"/>
        <end position="405"/>
    </location>
</feature>
<keyword evidence="1 4" id="KW-0812">Transmembrane</keyword>
<dbReference type="Pfam" id="PF07690">
    <property type="entry name" value="MFS_1"/>
    <property type="match status" value="1"/>
</dbReference>
<dbReference type="EMBL" id="JACIJI010000001">
    <property type="protein sequence ID" value="MBB5718322.1"/>
    <property type="molecule type" value="Genomic_DNA"/>
</dbReference>
<feature type="transmembrane region" description="Helical" evidence="4">
    <location>
        <begin position="260"/>
        <end position="280"/>
    </location>
</feature>
<dbReference type="AlphaFoldDB" id="A0A840YXQ6"/>
<dbReference type="InterPro" id="IPR050327">
    <property type="entry name" value="Proton-linked_MCT"/>
</dbReference>
<dbReference type="InterPro" id="IPR011701">
    <property type="entry name" value="MFS"/>
</dbReference>
<feature type="transmembrane region" description="Helical" evidence="4">
    <location>
        <begin position="350"/>
        <end position="373"/>
    </location>
</feature>
<accession>A0A840YXQ6</accession>
<feature type="transmembrane region" description="Helical" evidence="4">
    <location>
        <begin position="227"/>
        <end position="248"/>
    </location>
</feature>
<dbReference type="GO" id="GO:0022857">
    <property type="term" value="F:transmembrane transporter activity"/>
    <property type="evidence" value="ECO:0007669"/>
    <property type="project" value="InterPro"/>
</dbReference>
<dbReference type="Proteomes" id="UP000554342">
    <property type="component" value="Unassembled WGS sequence"/>
</dbReference>
<dbReference type="PROSITE" id="PS50850">
    <property type="entry name" value="MFS"/>
    <property type="match status" value="1"/>
</dbReference>
<evidence type="ECO:0000313" key="7">
    <source>
        <dbReference type="Proteomes" id="UP000554342"/>
    </source>
</evidence>
<dbReference type="PANTHER" id="PTHR11360:SF308">
    <property type="entry name" value="BLL3089 PROTEIN"/>
    <property type="match status" value="1"/>
</dbReference>